<evidence type="ECO:0000313" key="2">
    <source>
        <dbReference type="Proteomes" id="UP000176581"/>
    </source>
</evidence>
<protein>
    <submittedName>
        <fullName evidence="1">Uncharacterized protein</fullName>
    </submittedName>
</protein>
<dbReference type="EMBL" id="MGJV01000016">
    <property type="protein sequence ID" value="OGN15122.1"/>
    <property type="molecule type" value="Genomic_DNA"/>
</dbReference>
<dbReference type="AlphaFoldDB" id="A0A1F8FPY9"/>
<comment type="caution">
    <text evidence="1">The sequence shown here is derived from an EMBL/GenBank/DDBJ whole genome shotgun (WGS) entry which is preliminary data.</text>
</comment>
<dbReference type="Proteomes" id="UP000176581">
    <property type="component" value="Unassembled WGS sequence"/>
</dbReference>
<accession>A0A1F8FPY9</accession>
<sequence length="116" mass="13817">MKAQLITYSYTEHEDDFHKGLKTWQESKKAIIIPELNVLVVEWGRRVHFFEMKGLDGKFELDYYPENYEVELPKKTFEVIRELDVDDEVARTALWLAQNHDRLQAQQTCWKAALTQ</sequence>
<organism evidence="1 2">
    <name type="scientific">Candidatus Yanofskybacteria bacterium RIFCSPHIGHO2_02_FULL_43_22</name>
    <dbReference type="NCBI Taxonomy" id="1802681"/>
    <lineage>
        <taxon>Bacteria</taxon>
        <taxon>Candidatus Yanofskyibacteriota</taxon>
    </lineage>
</organism>
<reference evidence="1 2" key="1">
    <citation type="journal article" date="2016" name="Nat. Commun.">
        <title>Thousands of microbial genomes shed light on interconnected biogeochemical processes in an aquifer system.</title>
        <authorList>
            <person name="Anantharaman K."/>
            <person name="Brown C.T."/>
            <person name="Hug L.A."/>
            <person name="Sharon I."/>
            <person name="Castelle C.J."/>
            <person name="Probst A.J."/>
            <person name="Thomas B.C."/>
            <person name="Singh A."/>
            <person name="Wilkins M.J."/>
            <person name="Karaoz U."/>
            <person name="Brodie E.L."/>
            <person name="Williams K.H."/>
            <person name="Hubbard S.S."/>
            <person name="Banfield J.F."/>
        </authorList>
    </citation>
    <scope>NUCLEOTIDE SEQUENCE [LARGE SCALE GENOMIC DNA]</scope>
</reference>
<proteinExistence type="predicted"/>
<evidence type="ECO:0000313" key="1">
    <source>
        <dbReference type="EMBL" id="OGN15122.1"/>
    </source>
</evidence>
<gene>
    <name evidence="1" type="ORF">A3J47_00635</name>
</gene>
<name>A0A1F8FPY9_9BACT</name>